<keyword evidence="2" id="KW-0479">Metal-binding</keyword>
<evidence type="ECO:0000256" key="2">
    <source>
        <dbReference type="ARBA" id="ARBA00022723"/>
    </source>
</evidence>
<reference evidence="5" key="1">
    <citation type="submission" date="2025-08" db="UniProtKB">
        <authorList>
            <consortium name="Ensembl"/>
        </authorList>
    </citation>
    <scope>IDENTIFICATION</scope>
</reference>
<dbReference type="SUPFAM" id="SSF140959">
    <property type="entry name" value="Indolic compounds 2,3-dioxygenase-like"/>
    <property type="match status" value="1"/>
</dbReference>
<keyword evidence="4" id="KW-0823">Tryptophan catabolism</keyword>
<evidence type="ECO:0000256" key="1">
    <source>
        <dbReference type="ARBA" id="ARBA00007119"/>
    </source>
</evidence>
<keyword evidence="6" id="KW-1185">Reference proteome</keyword>
<accession>A0A8C7K0C8</accession>
<dbReference type="GO" id="GO:0033754">
    <property type="term" value="F:indoleamine 2,3-dioxygenase activity"/>
    <property type="evidence" value="ECO:0007669"/>
    <property type="project" value="TreeGrafter"/>
</dbReference>
<protein>
    <submittedName>
        <fullName evidence="5">Uncharacterized protein</fullName>
    </submittedName>
</protein>
<evidence type="ECO:0000256" key="3">
    <source>
        <dbReference type="ARBA" id="ARBA00023004"/>
    </source>
</evidence>
<comment type="similarity">
    <text evidence="1">Belongs to the indoleamine 2,3-dioxygenase family.</text>
</comment>
<name>A0A8C7K0C8_ONCKI</name>
<dbReference type="GeneTree" id="ENSGT01010000228040"/>
<dbReference type="PROSITE" id="PS00876">
    <property type="entry name" value="IDO_1"/>
    <property type="match status" value="1"/>
</dbReference>
<evidence type="ECO:0000313" key="6">
    <source>
        <dbReference type="Proteomes" id="UP000694557"/>
    </source>
</evidence>
<dbReference type="GO" id="GO:0005737">
    <property type="term" value="C:cytoplasm"/>
    <property type="evidence" value="ECO:0007669"/>
    <property type="project" value="TreeGrafter"/>
</dbReference>
<dbReference type="PANTHER" id="PTHR28657">
    <property type="entry name" value="INDOLEAMINE 2,3-DIOXYGENASE"/>
    <property type="match status" value="1"/>
</dbReference>
<dbReference type="Gene3D" id="1.20.58.480">
    <property type="match status" value="1"/>
</dbReference>
<dbReference type="GO" id="GO:0019441">
    <property type="term" value="P:L-tryptophan catabolic process to kynurenine"/>
    <property type="evidence" value="ECO:0007669"/>
    <property type="project" value="InterPro"/>
</dbReference>
<dbReference type="Pfam" id="PF01231">
    <property type="entry name" value="IDO"/>
    <property type="match status" value="3"/>
</dbReference>
<dbReference type="InterPro" id="IPR000898">
    <property type="entry name" value="Indolamine_dOase"/>
</dbReference>
<dbReference type="AlphaFoldDB" id="A0A8C7K0C8"/>
<organism evidence="5 6">
    <name type="scientific">Oncorhynchus kisutch</name>
    <name type="common">Coho salmon</name>
    <name type="synonym">Salmo kisutch</name>
    <dbReference type="NCBI Taxonomy" id="8019"/>
    <lineage>
        <taxon>Eukaryota</taxon>
        <taxon>Metazoa</taxon>
        <taxon>Chordata</taxon>
        <taxon>Craniata</taxon>
        <taxon>Vertebrata</taxon>
        <taxon>Euteleostomi</taxon>
        <taxon>Actinopterygii</taxon>
        <taxon>Neopterygii</taxon>
        <taxon>Teleostei</taxon>
        <taxon>Protacanthopterygii</taxon>
        <taxon>Salmoniformes</taxon>
        <taxon>Salmonidae</taxon>
        <taxon>Salmoninae</taxon>
        <taxon>Oncorhynchus</taxon>
    </lineage>
</organism>
<dbReference type="GO" id="GO:0004833">
    <property type="term" value="F:L-tryptophan 2,3-dioxygenase activity"/>
    <property type="evidence" value="ECO:0007669"/>
    <property type="project" value="TreeGrafter"/>
</dbReference>
<dbReference type="GO" id="GO:0020037">
    <property type="term" value="F:heme binding"/>
    <property type="evidence" value="ECO:0007669"/>
    <property type="project" value="InterPro"/>
</dbReference>
<dbReference type="GO" id="GO:0034354">
    <property type="term" value="P:'de novo' NAD+ biosynthetic process from L-tryptophan"/>
    <property type="evidence" value="ECO:0007669"/>
    <property type="project" value="TreeGrafter"/>
</dbReference>
<dbReference type="InterPro" id="IPR037217">
    <property type="entry name" value="Trp/Indoleamine_2_3_dOase-like"/>
</dbReference>
<evidence type="ECO:0000313" key="5">
    <source>
        <dbReference type="Ensembl" id="ENSOKIP00005094848.1"/>
    </source>
</evidence>
<dbReference type="Proteomes" id="UP000694557">
    <property type="component" value="Unassembled WGS sequence"/>
</dbReference>
<sequence length="352" mass="39240">WMDLASNLTPLIQTHQLRHLVKEMPVLSPHHLKGHRKLRLAHLGLCLAGGAIPAGPGKKTLQLSLPPILTYADSVLAKWRLNDLQGENSNTLFSFTGGESCRGFFLVASYDCATLLVTELFSQVILLPMFVSGDVMAVCFIDLTATGVAELDESTNLKGWLLYEGVGDEPMMLSGGSAAQSSTLQCFDALLGICHDDHSSEFSVIFQFGILPTVTLSFDCCWSALVDLQSYHLSNMARNIQLKSEVYMHLSQMHLNLPLPFSYKHNDGQYGQTVIFLFHQTRGHFSKKVLSLSPSAVANRSLAFLWWFWSSGFFLAEQPFRLCRYRTRFTVDINTFVPVSSSIFTRSFAVDL</sequence>
<dbReference type="Ensembl" id="ENSOKIT00005101427.1">
    <property type="protein sequence ID" value="ENSOKIP00005094848.1"/>
    <property type="gene ID" value="ENSOKIG00005041395.1"/>
</dbReference>
<proteinExistence type="inferred from homology"/>
<keyword evidence="3" id="KW-0408">Iron</keyword>
<dbReference type="GO" id="GO:0046872">
    <property type="term" value="F:metal ion binding"/>
    <property type="evidence" value="ECO:0007669"/>
    <property type="project" value="UniProtKB-KW"/>
</dbReference>
<dbReference type="PANTHER" id="PTHR28657:SF5">
    <property type="entry name" value="INDOLEAMINE 2,3-DIOXYGENASE"/>
    <property type="match status" value="1"/>
</dbReference>
<reference evidence="5" key="2">
    <citation type="submission" date="2025-09" db="UniProtKB">
        <authorList>
            <consortium name="Ensembl"/>
        </authorList>
    </citation>
    <scope>IDENTIFICATION</scope>
</reference>
<evidence type="ECO:0000256" key="4">
    <source>
        <dbReference type="ARBA" id="ARBA00023079"/>
    </source>
</evidence>